<dbReference type="GO" id="GO:0036064">
    <property type="term" value="C:ciliary basal body"/>
    <property type="evidence" value="ECO:0007669"/>
    <property type="project" value="TreeGrafter"/>
</dbReference>
<proteinExistence type="inferred from homology"/>
<evidence type="ECO:0000256" key="4">
    <source>
        <dbReference type="ARBA" id="ARBA00022840"/>
    </source>
</evidence>
<dbReference type="GO" id="GO:0015631">
    <property type="term" value="F:tubulin binding"/>
    <property type="evidence" value="ECO:0007669"/>
    <property type="project" value="TreeGrafter"/>
</dbReference>
<keyword evidence="4" id="KW-0067">ATP-binding</keyword>
<dbReference type="PANTHER" id="PTHR12241">
    <property type="entry name" value="TUBULIN POLYGLUTAMYLASE"/>
    <property type="match status" value="1"/>
</dbReference>
<comment type="similarity">
    <text evidence="1">Belongs to the tubulin--tyrosine ligase family.</text>
</comment>
<dbReference type="GO" id="GO:0070740">
    <property type="term" value="F:tubulin-glutamic acid ligase activity"/>
    <property type="evidence" value="ECO:0007669"/>
    <property type="project" value="TreeGrafter"/>
</dbReference>
<dbReference type="Pfam" id="PF03133">
    <property type="entry name" value="TTL"/>
    <property type="match status" value="1"/>
</dbReference>
<dbReference type="PANTHER" id="PTHR12241:SF39">
    <property type="entry name" value="TUBULIN POLYGLUTAMYLASE TTLL9-RELATED"/>
    <property type="match status" value="1"/>
</dbReference>
<dbReference type="GeneID" id="112495143"/>
<evidence type="ECO:0000313" key="6">
    <source>
        <dbReference type="Proteomes" id="UP000694920"/>
    </source>
</evidence>
<name>A0AAJ7W688_CEPCN</name>
<protein>
    <recommendedName>
        <fullName evidence="5">Tubulin--tyrosine ligase-like protein 9</fullName>
    </recommendedName>
</protein>
<dbReference type="SUPFAM" id="SSF56059">
    <property type="entry name" value="Glutathione synthetase ATP-binding domain-like"/>
    <property type="match status" value="1"/>
</dbReference>
<evidence type="ECO:0000256" key="2">
    <source>
        <dbReference type="ARBA" id="ARBA00022598"/>
    </source>
</evidence>
<dbReference type="InterPro" id="IPR004344">
    <property type="entry name" value="TTL/TTLL_fam"/>
</dbReference>
<keyword evidence="3" id="KW-0547">Nucleotide-binding</keyword>
<dbReference type="Gene3D" id="3.30.470.20">
    <property type="entry name" value="ATP-grasp fold, B domain"/>
    <property type="match status" value="1"/>
</dbReference>
<dbReference type="AlphaFoldDB" id="A0AAJ7W688"/>
<dbReference type="KEGG" id="ccin:112495143"/>
<keyword evidence="6" id="KW-1185">Reference proteome</keyword>
<keyword evidence="2" id="KW-0436">Ligase</keyword>
<evidence type="ECO:0000256" key="3">
    <source>
        <dbReference type="ARBA" id="ARBA00022741"/>
    </source>
</evidence>
<dbReference type="RefSeq" id="XP_024946128.1">
    <property type="nucleotide sequence ID" value="XM_025090360.1"/>
</dbReference>
<reference evidence="7" key="1">
    <citation type="submission" date="2025-08" db="UniProtKB">
        <authorList>
            <consortium name="RefSeq"/>
        </authorList>
    </citation>
    <scope>IDENTIFICATION</scope>
</reference>
<accession>A0AAJ7W688</accession>
<evidence type="ECO:0000256" key="1">
    <source>
        <dbReference type="ARBA" id="ARBA00006820"/>
    </source>
</evidence>
<organism evidence="6 7">
    <name type="scientific">Cephus cinctus</name>
    <name type="common">Wheat stem sawfly</name>
    <dbReference type="NCBI Taxonomy" id="211228"/>
    <lineage>
        <taxon>Eukaryota</taxon>
        <taxon>Metazoa</taxon>
        <taxon>Ecdysozoa</taxon>
        <taxon>Arthropoda</taxon>
        <taxon>Hexapoda</taxon>
        <taxon>Insecta</taxon>
        <taxon>Pterygota</taxon>
        <taxon>Neoptera</taxon>
        <taxon>Endopterygota</taxon>
        <taxon>Hymenoptera</taxon>
        <taxon>Cephoidea</taxon>
        <taxon>Cephidae</taxon>
        <taxon>Cephus</taxon>
    </lineage>
</organism>
<evidence type="ECO:0000313" key="7">
    <source>
        <dbReference type="RefSeq" id="XP_024946128.1"/>
    </source>
</evidence>
<dbReference type="Proteomes" id="UP000694920">
    <property type="component" value="Unplaced"/>
</dbReference>
<gene>
    <name evidence="7" type="primary">LOC112495143</name>
</gene>
<evidence type="ECO:0000256" key="5">
    <source>
        <dbReference type="ARBA" id="ARBA00030445"/>
    </source>
</evidence>
<sequence>MGSLHAVQPVIMQGRNSFELYGYDILIDEALTPWLLEVNASPSLTATDAEDHRLKFDMLDDLLTILDFEGYLTGRETRIGGFDLLWDDGPIWISYPSISKISTKGTNSLAGTKRLNIFLGARNDRVRQLQQLRCSRLKSWIATRSHSQERSMGNGLLHQEPQVRLLMAGYIKRKPCKTKAVGVLYTVRGNCYSTCVPRYI</sequence>
<dbReference type="GO" id="GO:0005524">
    <property type="term" value="F:ATP binding"/>
    <property type="evidence" value="ECO:0007669"/>
    <property type="project" value="UniProtKB-KW"/>
</dbReference>
<dbReference type="GO" id="GO:0000226">
    <property type="term" value="P:microtubule cytoskeleton organization"/>
    <property type="evidence" value="ECO:0007669"/>
    <property type="project" value="TreeGrafter"/>
</dbReference>
<dbReference type="PROSITE" id="PS51221">
    <property type="entry name" value="TTL"/>
    <property type="match status" value="1"/>
</dbReference>